<accession>A0A5D3CIX1</accession>
<protein>
    <submittedName>
        <fullName evidence="3">Uncharacterized protein</fullName>
    </submittedName>
</protein>
<dbReference type="Proteomes" id="UP000321393">
    <property type="component" value="Unassembled WGS sequence"/>
</dbReference>
<evidence type="ECO:0000256" key="1">
    <source>
        <dbReference type="SAM" id="Phobius"/>
    </source>
</evidence>
<organism evidence="3 5">
    <name type="scientific">Cucumis melo var. makuwa</name>
    <name type="common">Oriental melon</name>
    <dbReference type="NCBI Taxonomy" id="1194695"/>
    <lineage>
        <taxon>Eukaryota</taxon>
        <taxon>Viridiplantae</taxon>
        <taxon>Streptophyta</taxon>
        <taxon>Embryophyta</taxon>
        <taxon>Tracheophyta</taxon>
        <taxon>Spermatophyta</taxon>
        <taxon>Magnoliopsida</taxon>
        <taxon>eudicotyledons</taxon>
        <taxon>Gunneridae</taxon>
        <taxon>Pentapetalae</taxon>
        <taxon>rosids</taxon>
        <taxon>fabids</taxon>
        <taxon>Cucurbitales</taxon>
        <taxon>Cucurbitaceae</taxon>
        <taxon>Benincaseae</taxon>
        <taxon>Cucumis</taxon>
    </lineage>
</organism>
<proteinExistence type="predicted"/>
<dbReference type="Proteomes" id="UP000321947">
    <property type="component" value="Unassembled WGS sequence"/>
</dbReference>
<feature type="transmembrane region" description="Helical" evidence="1">
    <location>
        <begin position="82"/>
        <end position="105"/>
    </location>
</feature>
<evidence type="ECO:0000313" key="4">
    <source>
        <dbReference type="Proteomes" id="UP000321393"/>
    </source>
</evidence>
<keyword evidence="1" id="KW-1133">Transmembrane helix</keyword>
<dbReference type="AlphaFoldDB" id="A0A5D3CIX1"/>
<keyword evidence="1" id="KW-0472">Membrane</keyword>
<dbReference type="EMBL" id="SSTE01002041">
    <property type="protein sequence ID" value="KAA0063922.1"/>
    <property type="molecule type" value="Genomic_DNA"/>
</dbReference>
<reference evidence="4 5" key="1">
    <citation type="submission" date="2019-08" db="EMBL/GenBank/DDBJ databases">
        <title>Draft genome sequences of two oriental melons (Cucumis melo L. var makuwa).</title>
        <authorList>
            <person name="Kwon S.-Y."/>
        </authorList>
    </citation>
    <scope>NUCLEOTIDE SEQUENCE [LARGE SCALE GENOMIC DNA]</scope>
    <source>
        <strain evidence="5">cv. Chang Bougi</strain>
        <strain evidence="4">cv. SW 3</strain>
        <tissue evidence="3">Leaf</tissue>
    </source>
</reference>
<dbReference type="EMBL" id="SSTD01010850">
    <property type="protein sequence ID" value="TYK11310.1"/>
    <property type="molecule type" value="Genomic_DNA"/>
</dbReference>
<comment type="caution">
    <text evidence="3">The sequence shown here is derived from an EMBL/GenBank/DDBJ whole genome shotgun (WGS) entry which is preliminary data.</text>
</comment>
<evidence type="ECO:0000313" key="5">
    <source>
        <dbReference type="Proteomes" id="UP000321947"/>
    </source>
</evidence>
<feature type="transmembrane region" description="Helical" evidence="1">
    <location>
        <begin position="117"/>
        <end position="136"/>
    </location>
</feature>
<keyword evidence="1" id="KW-0812">Transmembrane</keyword>
<evidence type="ECO:0000313" key="3">
    <source>
        <dbReference type="EMBL" id="TYK11310.1"/>
    </source>
</evidence>
<evidence type="ECO:0000313" key="2">
    <source>
        <dbReference type="EMBL" id="KAA0063922.1"/>
    </source>
</evidence>
<gene>
    <name evidence="3" type="ORF">E5676_scaffold1827G00200</name>
    <name evidence="2" type="ORF">E6C27_scaffold616G00570</name>
</gene>
<sequence>MTHSKRNVVIWLGFAWLLLSRFLSMSSNYGMLVVGAYGMTTTPFVRRVRCQIFRVLNLSWCYGVLVEVAYSSSSRGSGLGVVVVEAQGAILWVVVVQVSTAYILHCWQKCWPSWKTFILQGFYILVWYMVIFTDYLSYVNYIRGDDIESIAEVGVWVLDIKSCFSTFSFVEIQHISRFADSAPHLVAKCGSSKESCSWVWSFPSWLEFAVQRMFLLKNWQK</sequence>
<name>A0A5D3CIX1_CUCMM</name>